<dbReference type="AlphaFoldDB" id="A0A9W3DFQ5"/>
<dbReference type="PANTHER" id="PTHR48258:SF3">
    <property type="entry name" value="FK506-BINDING PROTEIN 4-LIKE ISOFORM X1"/>
    <property type="match status" value="1"/>
</dbReference>
<accession>A0A9W3DFQ5</accession>
<feature type="domain" description="DUF4216" evidence="2">
    <location>
        <begin position="233"/>
        <end position="298"/>
    </location>
</feature>
<dbReference type="Proteomes" id="UP000504610">
    <property type="component" value="Chromosome 3"/>
</dbReference>
<gene>
    <name evidence="4" type="primary">LOC130509953</name>
</gene>
<feature type="region of interest" description="Disordered" evidence="1">
    <location>
        <begin position="343"/>
        <end position="388"/>
    </location>
</feature>
<evidence type="ECO:0000256" key="1">
    <source>
        <dbReference type="SAM" id="MobiDB-lite"/>
    </source>
</evidence>
<dbReference type="PANTHER" id="PTHR48258">
    <property type="entry name" value="DUF4218 DOMAIN-CONTAINING PROTEIN-RELATED"/>
    <property type="match status" value="1"/>
</dbReference>
<reference evidence="4" key="2">
    <citation type="submission" date="2025-08" db="UniProtKB">
        <authorList>
            <consortium name="RefSeq"/>
        </authorList>
    </citation>
    <scope>IDENTIFICATION</scope>
    <source>
        <tissue evidence="4">Leaf</tissue>
    </source>
</reference>
<feature type="compositionally biased region" description="Acidic residues" evidence="1">
    <location>
        <begin position="355"/>
        <end position="372"/>
    </location>
</feature>
<keyword evidence="3" id="KW-1185">Reference proteome</keyword>
<reference evidence="3" key="1">
    <citation type="journal article" date="2019" name="Database">
        <title>The radish genome database (RadishGD): an integrated information resource for radish genomics.</title>
        <authorList>
            <person name="Yu H.J."/>
            <person name="Baek S."/>
            <person name="Lee Y.J."/>
            <person name="Cho A."/>
            <person name="Mun J.H."/>
        </authorList>
    </citation>
    <scope>NUCLEOTIDE SEQUENCE [LARGE SCALE GENOMIC DNA]</scope>
    <source>
        <strain evidence="3">cv. WK10039</strain>
    </source>
</reference>
<name>A0A9W3DFQ5_RAPSA</name>
<dbReference type="GeneID" id="130509953"/>
<dbReference type="RefSeq" id="XP_056862263.1">
    <property type="nucleotide sequence ID" value="XM_057006283.1"/>
</dbReference>
<proteinExistence type="predicted"/>
<dbReference type="KEGG" id="rsz:130509953"/>
<protein>
    <submittedName>
        <fullName evidence="4">Uncharacterized protein LOC130509953</fullName>
    </submittedName>
</protein>
<organism evidence="3 4">
    <name type="scientific">Raphanus sativus</name>
    <name type="common">Radish</name>
    <name type="synonym">Raphanus raphanistrum var. sativus</name>
    <dbReference type="NCBI Taxonomy" id="3726"/>
    <lineage>
        <taxon>Eukaryota</taxon>
        <taxon>Viridiplantae</taxon>
        <taxon>Streptophyta</taxon>
        <taxon>Embryophyta</taxon>
        <taxon>Tracheophyta</taxon>
        <taxon>Spermatophyta</taxon>
        <taxon>Magnoliopsida</taxon>
        <taxon>eudicotyledons</taxon>
        <taxon>Gunneridae</taxon>
        <taxon>Pentapetalae</taxon>
        <taxon>rosids</taxon>
        <taxon>malvids</taxon>
        <taxon>Brassicales</taxon>
        <taxon>Brassicaceae</taxon>
        <taxon>Brassiceae</taxon>
        <taxon>Raphanus</taxon>
    </lineage>
</organism>
<dbReference type="InterPro" id="IPR025312">
    <property type="entry name" value="DUF4216"/>
</dbReference>
<dbReference type="Pfam" id="PF13952">
    <property type="entry name" value="DUF4216"/>
    <property type="match status" value="1"/>
</dbReference>
<evidence type="ECO:0000259" key="2">
    <source>
        <dbReference type="Pfam" id="PF13952"/>
    </source>
</evidence>
<evidence type="ECO:0000313" key="4">
    <source>
        <dbReference type="RefSeq" id="XP_056862263.1"/>
    </source>
</evidence>
<dbReference type="OrthoDB" id="1719384at2759"/>
<evidence type="ECO:0000313" key="3">
    <source>
        <dbReference type="Proteomes" id="UP000504610"/>
    </source>
</evidence>
<sequence>MDLPDICSRSELHIKSNGNVPVPIFRLSSEAKSTLFDWVASEVKFPDGYVSNLSSVLNEVKSSQDEEGKQEILQKVEGSIVAGSLTAETSNFHHTTFASTVRTRKRVPRRYDDGGVPQSYAVDGVPDIFCQIGRLFVSQVEEAIPGVDARKDKHFVKWLKGQVDYDDPYYPVWFHDLIQGPVAKVTTSSMYFTRGFTFHTYEYGRRRATSNYGICVKGETDFYGILQEIIEVEFPGLLKLKCVLFKCEWFDPVENRGVRFNKFGVVDIHSGRRYNKFEPFILASQAEQVSFLPYPRLRSSGINWLTAIKITPRGRIVAGEEPPLQEEDAINEVEVPDQQTDEILLIDPDNRQYEDLPEDVTDEAREDEFDRSDDDHCSDVDENSNDSS</sequence>